<feature type="compositionally biased region" description="Polar residues" evidence="1">
    <location>
        <begin position="170"/>
        <end position="183"/>
    </location>
</feature>
<keyword evidence="2" id="KW-1133">Transmembrane helix</keyword>
<feature type="chain" id="PRO_5046678500" evidence="3">
    <location>
        <begin position="25"/>
        <end position="400"/>
    </location>
</feature>
<dbReference type="RefSeq" id="WP_167119844.1">
    <property type="nucleotide sequence ID" value="NZ_JAANOU010000001.1"/>
</dbReference>
<feature type="region of interest" description="Disordered" evidence="1">
    <location>
        <begin position="63"/>
        <end position="400"/>
    </location>
</feature>
<feature type="transmembrane region" description="Helical" evidence="2">
    <location>
        <begin position="42"/>
        <end position="62"/>
    </location>
</feature>
<feature type="signal peptide" evidence="3">
    <location>
        <begin position="1"/>
        <end position="24"/>
    </location>
</feature>
<feature type="compositionally biased region" description="Polar residues" evidence="1">
    <location>
        <begin position="296"/>
        <end position="308"/>
    </location>
</feature>
<protein>
    <submittedName>
        <fullName evidence="4">Uncharacterized protein</fullName>
    </submittedName>
</protein>
<keyword evidence="2" id="KW-0472">Membrane</keyword>
<name>A0ABX0T1N8_9PSEU</name>
<feature type="compositionally biased region" description="Low complexity" evidence="1">
    <location>
        <begin position="385"/>
        <end position="394"/>
    </location>
</feature>
<accession>A0ABX0T1N8</accession>
<evidence type="ECO:0000256" key="3">
    <source>
        <dbReference type="SAM" id="SignalP"/>
    </source>
</evidence>
<feature type="compositionally biased region" description="Polar residues" evidence="1">
    <location>
        <begin position="238"/>
        <end position="261"/>
    </location>
</feature>
<keyword evidence="3" id="KW-0732">Signal</keyword>
<keyword evidence="5" id="KW-1185">Reference proteome</keyword>
<gene>
    <name evidence="4" type="ORF">FHX46_005069</name>
</gene>
<sequence>MPDKARLGMAAALGVLLSSGSAVASAAPAGNHYALSQEQLSHLPPGLWGLLGLLGLFGLVGVSRRGPKRNRKNPLAGYSGEDDLARPQGRHHAAPGQRPMEFLSGGDRNPQAERPPTVGTDPAATQMRPEAAPMPDPRRPVTRTPSDVPMPSYASFDAPSGSPYGMETPPGNQYSSQYGSQYATPPGGQPWADASSGGRPYTAADTPSGSQPIPGYGTEASSTGPQPYPVAEPAGVGQTYSTDTPTGGQSYTSAEPSSNGQPYPANVPSGAQPYPVAETFSGSQSYAGELPGGGHQSYSGEVPTQSRIYASPEGPSGAQQAYAADVTPGMQAGSPMDTAPTAPTPALYRRNPEPFPQTDQDQPPAVPQQQGTGPFAGLPRYPETAAPDPGPVDAVPRHQR</sequence>
<reference evidence="4 5" key="1">
    <citation type="submission" date="2020-03" db="EMBL/GenBank/DDBJ databases">
        <title>Sequencing the genomes of 1000 actinobacteria strains.</title>
        <authorList>
            <person name="Klenk H.-P."/>
        </authorList>
    </citation>
    <scope>NUCLEOTIDE SEQUENCE [LARGE SCALE GENOMIC DNA]</scope>
    <source>
        <strain evidence="4 5">DSM 45668</strain>
    </source>
</reference>
<comment type="caution">
    <text evidence="4">The sequence shown here is derived from an EMBL/GenBank/DDBJ whole genome shotgun (WGS) entry which is preliminary data.</text>
</comment>
<feature type="compositionally biased region" description="Low complexity" evidence="1">
    <location>
        <begin position="356"/>
        <end position="370"/>
    </location>
</feature>
<evidence type="ECO:0000256" key="2">
    <source>
        <dbReference type="SAM" id="Phobius"/>
    </source>
</evidence>
<evidence type="ECO:0000313" key="4">
    <source>
        <dbReference type="EMBL" id="NIH82539.1"/>
    </source>
</evidence>
<dbReference type="Proteomes" id="UP000754495">
    <property type="component" value="Unassembled WGS sequence"/>
</dbReference>
<dbReference type="EMBL" id="JAANOU010000001">
    <property type="protein sequence ID" value="NIH82539.1"/>
    <property type="molecule type" value="Genomic_DNA"/>
</dbReference>
<keyword evidence="2" id="KW-0812">Transmembrane</keyword>
<proteinExistence type="predicted"/>
<organism evidence="4 5">
    <name type="scientific">Amycolatopsis viridis</name>
    <dbReference type="NCBI Taxonomy" id="185678"/>
    <lineage>
        <taxon>Bacteria</taxon>
        <taxon>Bacillati</taxon>
        <taxon>Actinomycetota</taxon>
        <taxon>Actinomycetes</taxon>
        <taxon>Pseudonocardiales</taxon>
        <taxon>Pseudonocardiaceae</taxon>
        <taxon>Amycolatopsis</taxon>
    </lineage>
</organism>
<evidence type="ECO:0000256" key="1">
    <source>
        <dbReference type="SAM" id="MobiDB-lite"/>
    </source>
</evidence>
<evidence type="ECO:0000313" key="5">
    <source>
        <dbReference type="Proteomes" id="UP000754495"/>
    </source>
</evidence>